<comment type="caution">
    <text evidence="2">The sequence shown here is derived from an EMBL/GenBank/DDBJ whole genome shotgun (WGS) entry which is preliminary data.</text>
</comment>
<evidence type="ECO:0000256" key="1">
    <source>
        <dbReference type="SAM" id="Phobius"/>
    </source>
</evidence>
<keyword evidence="1" id="KW-1133">Transmembrane helix</keyword>
<dbReference type="RefSeq" id="WP_259051250.1">
    <property type="nucleotide sequence ID" value="NZ_JANUCQ010000002.1"/>
</dbReference>
<reference evidence="2" key="1">
    <citation type="submission" date="2022-08" db="EMBL/GenBank/DDBJ databases">
        <title>Genomic Encyclopedia of Type Strains, Phase V (KMG-V): Genome sequencing to study the core and pangenomes of soil and plant-associated prokaryotes.</title>
        <authorList>
            <person name="Whitman W."/>
        </authorList>
    </citation>
    <scope>NUCLEOTIDE SEQUENCE</scope>
    <source>
        <strain evidence="2">PS</strain>
    </source>
</reference>
<name>A0ABT2EVR1_METVO</name>
<accession>A0ABT2EVR1</accession>
<dbReference type="Proteomes" id="UP001140258">
    <property type="component" value="Unassembled WGS sequence"/>
</dbReference>
<keyword evidence="1" id="KW-0812">Transmembrane</keyword>
<dbReference type="InterPro" id="IPR018763">
    <property type="entry name" value="DUF2334"/>
</dbReference>
<dbReference type="EMBL" id="JANUCQ010000002">
    <property type="protein sequence ID" value="MCS3922051.1"/>
    <property type="molecule type" value="Genomic_DNA"/>
</dbReference>
<dbReference type="Pfam" id="PF10096">
    <property type="entry name" value="DUF2334"/>
    <property type="match status" value="1"/>
</dbReference>
<dbReference type="SUPFAM" id="SSF88713">
    <property type="entry name" value="Glycoside hydrolase/deacetylase"/>
    <property type="match status" value="1"/>
</dbReference>
<protein>
    <submittedName>
        <fullName evidence="2">Deacetylase</fullName>
    </submittedName>
</protein>
<dbReference type="InterPro" id="IPR011330">
    <property type="entry name" value="Glyco_hydro/deAcase_b/a-brl"/>
</dbReference>
<feature type="transmembrane region" description="Helical" evidence="1">
    <location>
        <begin position="30"/>
        <end position="49"/>
    </location>
</feature>
<evidence type="ECO:0000313" key="2">
    <source>
        <dbReference type="EMBL" id="MCS3922051.1"/>
    </source>
</evidence>
<sequence length="290" mass="34101">MKEIKNSKKSKESTESNESNESKFKLSSKYCIILLFLVLITTLMFFNTFHTKYDPLKYVSNDKQIYSASTPIVLVHDVSPVYFEEMEEIIEVLDNNHYSTRTYLFVITNHAGDNNLSDYPKFVEYLHELNDRGYHIQYHGYDHIGGEYNCSEAIANEKTDKSLKILENCGFNTKKINYVITPRYILSKDSENNFLKRNFTIIVNSYILKPKINKDIEKVIITNKEYTWYTPENCTEKVKNISLIDYKTSLKENKQFTLSIHPKAVNYGNGLEILDYFLFESNKEILDYYQ</sequence>
<proteinExistence type="predicted"/>
<keyword evidence="1" id="KW-0472">Membrane</keyword>
<gene>
    <name evidence="2" type="ORF">M2325_000736</name>
</gene>
<dbReference type="Gene3D" id="3.20.20.370">
    <property type="entry name" value="Glycoside hydrolase/deacetylase"/>
    <property type="match status" value="1"/>
</dbReference>
<keyword evidence="3" id="KW-1185">Reference proteome</keyword>
<organism evidence="2 3">
    <name type="scientific">Methanococcus voltae PS</name>
    <dbReference type="NCBI Taxonomy" id="523842"/>
    <lineage>
        <taxon>Archaea</taxon>
        <taxon>Methanobacteriati</taxon>
        <taxon>Methanobacteriota</taxon>
        <taxon>Methanomada group</taxon>
        <taxon>Methanococci</taxon>
        <taxon>Methanococcales</taxon>
        <taxon>Methanococcaceae</taxon>
        <taxon>Methanococcus</taxon>
    </lineage>
</organism>
<evidence type="ECO:0000313" key="3">
    <source>
        <dbReference type="Proteomes" id="UP001140258"/>
    </source>
</evidence>